<dbReference type="SUPFAM" id="SSF53850">
    <property type="entry name" value="Periplasmic binding protein-like II"/>
    <property type="match status" value="1"/>
</dbReference>
<dbReference type="PANTHER" id="PTHR30346">
    <property type="entry name" value="TRANSCRIPTIONAL DUAL REGULATOR HCAR-RELATED"/>
    <property type="match status" value="1"/>
</dbReference>
<keyword evidence="4" id="KW-0804">Transcription</keyword>
<dbReference type="SUPFAM" id="SSF46785">
    <property type="entry name" value="Winged helix' DNA-binding domain"/>
    <property type="match status" value="1"/>
</dbReference>
<proteinExistence type="inferred from homology"/>
<evidence type="ECO:0000259" key="5">
    <source>
        <dbReference type="PROSITE" id="PS50931"/>
    </source>
</evidence>
<accession>A0ABP8TKM6</accession>
<dbReference type="Gene3D" id="3.40.190.10">
    <property type="entry name" value="Periplasmic binding protein-like II"/>
    <property type="match status" value="2"/>
</dbReference>
<protein>
    <submittedName>
        <fullName evidence="6">LysR family transcriptional regulator</fullName>
    </submittedName>
</protein>
<dbReference type="InterPro" id="IPR036390">
    <property type="entry name" value="WH_DNA-bd_sf"/>
</dbReference>
<dbReference type="PANTHER" id="PTHR30346:SF0">
    <property type="entry name" value="HCA OPERON TRANSCRIPTIONAL ACTIVATOR HCAR"/>
    <property type="match status" value="1"/>
</dbReference>
<keyword evidence="2" id="KW-0805">Transcription regulation</keyword>
<dbReference type="RefSeq" id="WP_345357346.1">
    <property type="nucleotide sequence ID" value="NZ_BAABHJ010000012.1"/>
</dbReference>
<dbReference type="Proteomes" id="UP001500212">
    <property type="component" value="Unassembled WGS sequence"/>
</dbReference>
<evidence type="ECO:0000256" key="4">
    <source>
        <dbReference type="ARBA" id="ARBA00023163"/>
    </source>
</evidence>
<dbReference type="InterPro" id="IPR005119">
    <property type="entry name" value="LysR_subst-bd"/>
</dbReference>
<dbReference type="InterPro" id="IPR000847">
    <property type="entry name" value="LysR_HTH_N"/>
</dbReference>
<comment type="caution">
    <text evidence="6">The sequence shown here is derived from an EMBL/GenBank/DDBJ whole genome shotgun (WGS) entry which is preliminary data.</text>
</comment>
<dbReference type="Pfam" id="PF03466">
    <property type="entry name" value="LysR_substrate"/>
    <property type="match status" value="1"/>
</dbReference>
<dbReference type="EMBL" id="BAABHJ010000012">
    <property type="protein sequence ID" value="GAA4610618.1"/>
    <property type="molecule type" value="Genomic_DNA"/>
</dbReference>
<dbReference type="PRINTS" id="PR00039">
    <property type="entry name" value="HTHLYSR"/>
</dbReference>
<organism evidence="6 7">
    <name type="scientific">Actinoallomurus liliacearum</name>
    <dbReference type="NCBI Taxonomy" id="1080073"/>
    <lineage>
        <taxon>Bacteria</taxon>
        <taxon>Bacillati</taxon>
        <taxon>Actinomycetota</taxon>
        <taxon>Actinomycetes</taxon>
        <taxon>Streptosporangiales</taxon>
        <taxon>Thermomonosporaceae</taxon>
        <taxon>Actinoallomurus</taxon>
    </lineage>
</organism>
<dbReference type="Pfam" id="PF00126">
    <property type="entry name" value="HTH_1"/>
    <property type="match status" value="1"/>
</dbReference>
<keyword evidence="7" id="KW-1185">Reference proteome</keyword>
<evidence type="ECO:0000313" key="6">
    <source>
        <dbReference type="EMBL" id="GAA4610618.1"/>
    </source>
</evidence>
<evidence type="ECO:0000256" key="3">
    <source>
        <dbReference type="ARBA" id="ARBA00023125"/>
    </source>
</evidence>
<dbReference type="InterPro" id="IPR036388">
    <property type="entry name" value="WH-like_DNA-bd_sf"/>
</dbReference>
<comment type="similarity">
    <text evidence="1">Belongs to the LysR transcriptional regulatory family.</text>
</comment>
<dbReference type="PROSITE" id="PS50931">
    <property type="entry name" value="HTH_LYSR"/>
    <property type="match status" value="1"/>
</dbReference>
<evidence type="ECO:0000313" key="7">
    <source>
        <dbReference type="Proteomes" id="UP001500212"/>
    </source>
</evidence>
<evidence type="ECO:0000256" key="1">
    <source>
        <dbReference type="ARBA" id="ARBA00009437"/>
    </source>
</evidence>
<gene>
    <name evidence="6" type="ORF">GCM10023195_44130</name>
</gene>
<sequence>MDVHLRDLRYFVAVAEELSFTRAATERLFISQPALSKQIHRLELELRTPLFVRDRRSVALTPAGSALLPHARRLIEEWEQARNTVADAASAQEAVLTVGFQTSIGRGLIPAVRATMARLLPGWRLRFRQVAWSDPTAGLANGGVDVAVAWLPVPEDAFAWKVITREDRWVALPPGHRLAALRVVPFADLVDEPFIALPPEAGALRGFWLAEDHRATPPRVTAAVETADETFEAVASGLGVVLLAAGNAEIHRRDDIVYRPVSGLSPGELAVVWRAGDYREAVRVFAEACCLCAAPATPAGS</sequence>
<dbReference type="Gene3D" id="1.10.10.10">
    <property type="entry name" value="Winged helix-like DNA-binding domain superfamily/Winged helix DNA-binding domain"/>
    <property type="match status" value="1"/>
</dbReference>
<reference evidence="7" key="1">
    <citation type="journal article" date="2019" name="Int. J. Syst. Evol. Microbiol.">
        <title>The Global Catalogue of Microorganisms (GCM) 10K type strain sequencing project: providing services to taxonomists for standard genome sequencing and annotation.</title>
        <authorList>
            <consortium name="The Broad Institute Genomics Platform"/>
            <consortium name="The Broad Institute Genome Sequencing Center for Infectious Disease"/>
            <person name="Wu L."/>
            <person name="Ma J."/>
        </authorList>
    </citation>
    <scope>NUCLEOTIDE SEQUENCE [LARGE SCALE GENOMIC DNA]</scope>
    <source>
        <strain evidence="7">JCM 17938</strain>
    </source>
</reference>
<feature type="domain" description="HTH lysR-type" evidence="5">
    <location>
        <begin position="1"/>
        <end position="61"/>
    </location>
</feature>
<evidence type="ECO:0000256" key="2">
    <source>
        <dbReference type="ARBA" id="ARBA00023015"/>
    </source>
</evidence>
<name>A0ABP8TKM6_9ACTN</name>
<keyword evidence="3" id="KW-0238">DNA-binding</keyword>
<dbReference type="CDD" id="cd08414">
    <property type="entry name" value="PBP2_LTTR_aromatics_like"/>
    <property type="match status" value="1"/>
</dbReference>